<keyword evidence="1" id="KW-1133">Transmembrane helix</keyword>
<accession>A0AAV6HE49</accession>
<organism evidence="2 3">
    <name type="scientific">Alosa alosa</name>
    <name type="common">allis shad</name>
    <dbReference type="NCBI Taxonomy" id="278164"/>
    <lineage>
        <taxon>Eukaryota</taxon>
        <taxon>Metazoa</taxon>
        <taxon>Chordata</taxon>
        <taxon>Craniata</taxon>
        <taxon>Vertebrata</taxon>
        <taxon>Euteleostomi</taxon>
        <taxon>Actinopterygii</taxon>
        <taxon>Neopterygii</taxon>
        <taxon>Teleostei</taxon>
        <taxon>Clupei</taxon>
        <taxon>Clupeiformes</taxon>
        <taxon>Clupeoidei</taxon>
        <taxon>Clupeidae</taxon>
        <taxon>Alosa</taxon>
    </lineage>
</organism>
<sequence>MVKLQSKHGATLHTLEDLRKSGFGRPSPRHGLQLLYWFVNDGLEFDFYDNMLAQCHPEQGDYGFHHFGNFEKILPLIVQNSRETYYEVGNLNPERYPEALNLPEYVRENYGMARNFYKSNKDRIIVRYKSPNLILKVYITQHQSEGFDTEHTHLLGHNLIQDIKHADLDLGTFLRQAGFTSYLTWFPPLHNIISSIQYASGITDNRSESESMPLRRERIQDSELGLPLSDLHAASCTLKMSILGGIIALILLVVLIVTLYFLGVF</sequence>
<dbReference type="EMBL" id="JADWDJ010000001">
    <property type="protein sequence ID" value="KAG5285634.1"/>
    <property type="molecule type" value="Genomic_DNA"/>
</dbReference>
<reference evidence="2 3" key="1">
    <citation type="submission" date="2020-10" db="EMBL/GenBank/DDBJ databases">
        <title>Chromosome-scale genome assembly of the Allis shad, Alosa alosa.</title>
        <authorList>
            <person name="Margot Z."/>
            <person name="Christophe K."/>
            <person name="Cabau C."/>
            <person name="Louis A."/>
            <person name="Berthelot C."/>
            <person name="Parey E."/>
            <person name="Roest Crollius H."/>
            <person name="Montfort J."/>
            <person name="Robinson-Rechavi M."/>
            <person name="Bucao C."/>
            <person name="Bouchez O."/>
            <person name="Gislard M."/>
            <person name="Lluch J."/>
            <person name="Milhes M."/>
            <person name="Lampietro C."/>
            <person name="Lopez Roques C."/>
            <person name="Donnadieu C."/>
            <person name="Braasch I."/>
            <person name="Desvignes T."/>
            <person name="Postlethwait J."/>
            <person name="Bobe J."/>
            <person name="Guiguen Y."/>
        </authorList>
    </citation>
    <scope>NUCLEOTIDE SEQUENCE [LARGE SCALE GENOMIC DNA]</scope>
    <source>
        <strain evidence="2">M-15738</strain>
        <tissue evidence="2">Blood</tissue>
    </source>
</reference>
<feature type="transmembrane region" description="Helical" evidence="1">
    <location>
        <begin position="242"/>
        <end position="262"/>
    </location>
</feature>
<gene>
    <name evidence="2" type="ORF">AALO_G00005630</name>
</gene>
<keyword evidence="3" id="KW-1185">Reference proteome</keyword>
<evidence type="ECO:0000256" key="1">
    <source>
        <dbReference type="SAM" id="Phobius"/>
    </source>
</evidence>
<name>A0AAV6HE49_9TELE</name>
<proteinExistence type="predicted"/>
<keyword evidence="1" id="KW-0812">Transmembrane</keyword>
<dbReference type="PANTHER" id="PTHR38706">
    <property type="entry name" value="SI:CH211-198C19.1-RELATED"/>
    <property type="match status" value="1"/>
</dbReference>
<dbReference type="PANTHER" id="PTHR38706:SF2">
    <property type="match status" value="1"/>
</dbReference>
<evidence type="ECO:0000313" key="2">
    <source>
        <dbReference type="EMBL" id="KAG5285634.1"/>
    </source>
</evidence>
<dbReference type="Proteomes" id="UP000823561">
    <property type="component" value="Chromosome 1"/>
</dbReference>
<protein>
    <submittedName>
        <fullName evidence="2">Uncharacterized protein</fullName>
    </submittedName>
</protein>
<keyword evidence="1" id="KW-0472">Membrane</keyword>
<evidence type="ECO:0000313" key="3">
    <source>
        <dbReference type="Proteomes" id="UP000823561"/>
    </source>
</evidence>
<dbReference type="AlphaFoldDB" id="A0AAV6HE49"/>
<comment type="caution">
    <text evidence="2">The sequence shown here is derived from an EMBL/GenBank/DDBJ whole genome shotgun (WGS) entry which is preliminary data.</text>
</comment>